<proteinExistence type="predicted"/>
<reference evidence="3 4" key="1">
    <citation type="submission" date="2018-06" db="EMBL/GenBank/DDBJ databases">
        <authorList>
            <consortium name="Pathogen Informatics"/>
            <person name="Doyle S."/>
        </authorList>
    </citation>
    <scope>NUCLEOTIDE SEQUENCE [LARGE SCALE GENOMIC DNA]</scope>
    <source>
        <strain evidence="3 4">NCTC13184</strain>
    </source>
</reference>
<evidence type="ECO:0000256" key="1">
    <source>
        <dbReference type="SAM" id="SignalP"/>
    </source>
</evidence>
<dbReference type="AlphaFoldDB" id="A0A378X6Q2"/>
<organism evidence="3 4">
    <name type="scientific">Nocardia africana</name>
    <dbReference type="NCBI Taxonomy" id="134964"/>
    <lineage>
        <taxon>Bacteria</taxon>
        <taxon>Bacillati</taxon>
        <taxon>Actinomycetota</taxon>
        <taxon>Actinomycetes</taxon>
        <taxon>Mycobacteriales</taxon>
        <taxon>Nocardiaceae</taxon>
        <taxon>Nocardia</taxon>
    </lineage>
</organism>
<sequence length="178" mass="17453">MIKPLATAALVSVAIATAEATAHAEPTTLQPTATVIATDQSVTYTVAANPDGGVIATIDHGRFTAADDLSVVLTDDAGAVVTTIPLGSQTPSDLVEVSASIGNSGRTLALARQSAPAPTQTIDEDADSLARKQHNAVVGALVGGGIGAVLGFFLGGVGALVTIPIGAGIGALIGYSTP</sequence>
<name>A0A378X6Q2_9NOCA</name>
<dbReference type="Proteomes" id="UP000255082">
    <property type="component" value="Unassembled WGS sequence"/>
</dbReference>
<dbReference type="EMBL" id="UGRU01000001">
    <property type="protein sequence ID" value="SUA48677.1"/>
    <property type="molecule type" value="Genomic_DNA"/>
</dbReference>
<feature type="chain" id="PRO_5016623709" description="DUF8020 domain-containing protein" evidence="1">
    <location>
        <begin position="25"/>
        <end position="178"/>
    </location>
</feature>
<gene>
    <name evidence="3" type="ORF">NCTC13184_07232</name>
</gene>
<evidence type="ECO:0000313" key="3">
    <source>
        <dbReference type="EMBL" id="SUA48677.1"/>
    </source>
</evidence>
<keyword evidence="1" id="KW-0732">Signal</keyword>
<evidence type="ECO:0000313" key="4">
    <source>
        <dbReference type="Proteomes" id="UP000255082"/>
    </source>
</evidence>
<feature type="signal peptide" evidence="1">
    <location>
        <begin position="1"/>
        <end position="24"/>
    </location>
</feature>
<protein>
    <recommendedName>
        <fullName evidence="2">DUF8020 domain-containing protein</fullName>
    </recommendedName>
</protein>
<feature type="domain" description="DUF8020" evidence="2">
    <location>
        <begin position="42"/>
        <end position="112"/>
    </location>
</feature>
<accession>A0A378X6Q2</accession>
<dbReference type="RefSeq" id="WP_128145641.1">
    <property type="nucleotide sequence ID" value="NZ_JAJFOE010000002.1"/>
</dbReference>
<dbReference type="InterPro" id="IPR058333">
    <property type="entry name" value="DUF8020"/>
</dbReference>
<dbReference type="Pfam" id="PF26059">
    <property type="entry name" value="DUF8020"/>
    <property type="match status" value="1"/>
</dbReference>
<evidence type="ECO:0000259" key="2">
    <source>
        <dbReference type="Pfam" id="PF26059"/>
    </source>
</evidence>